<dbReference type="GO" id="GO:0006260">
    <property type="term" value="P:DNA replication"/>
    <property type="evidence" value="ECO:0007669"/>
    <property type="project" value="UniProtKB-KW"/>
</dbReference>
<dbReference type="AlphaFoldDB" id="Q60206"/>
<evidence type="ECO:0000256" key="1">
    <source>
        <dbReference type="ARBA" id="ARBA00008909"/>
    </source>
</evidence>
<keyword evidence="2" id="KW-0235">DNA replication</keyword>
<dbReference type="GO" id="GO:0003677">
    <property type="term" value="F:DNA binding"/>
    <property type="evidence" value="ECO:0007669"/>
    <property type="project" value="InterPro"/>
</dbReference>
<keyword evidence="3" id="KW-0614">Plasmid</keyword>
<dbReference type="PIR" id="JQ1700">
    <property type="entry name" value="JQ1700"/>
</dbReference>
<protein>
    <submittedName>
        <fullName evidence="3">Orf C protein</fullName>
    </submittedName>
</protein>
<organism evidence="3">
    <name type="scientific">Leptolyngbya sp. PCC 6402</name>
    <dbReference type="NCBI Taxonomy" id="272136"/>
    <lineage>
        <taxon>Bacteria</taxon>
        <taxon>Bacillati</taxon>
        <taxon>Cyanobacteriota</taxon>
        <taxon>Cyanophyceae</taxon>
        <taxon>Leptolyngbyales</taxon>
        <taxon>Leptolyngbyaceae</taxon>
        <taxon>Leptolyngbya group</taxon>
        <taxon>Leptolyngbya</taxon>
    </lineage>
</organism>
<dbReference type="EMBL" id="S46711">
    <property type="protein sequence ID" value="AAD13844.1"/>
    <property type="molecule type" value="Genomic_DNA"/>
</dbReference>
<name>Q60206_9CYAN</name>
<evidence type="ECO:0000256" key="2">
    <source>
        <dbReference type="ARBA" id="ARBA00022705"/>
    </source>
</evidence>
<gene>
    <name evidence="3" type="primary">orf C</name>
</gene>
<dbReference type="Pfam" id="PF01446">
    <property type="entry name" value="Rep_1"/>
    <property type="match status" value="1"/>
</dbReference>
<comment type="similarity">
    <text evidence="1">Belongs to the Gram-positive plasmids replication protein type 1 family.</text>
</comment>
<reference evidence="3" key="1">
    <citation type="journal article" date="1992" name="Plasmid">
        <title>DNA sequence and analysis of a cryptic 4.2-kb plasmid from the filamentous cyanobacterium, Plectonema sp. strain PCC 6402.</title>
        <authorList>
            <person name="Perkins D.R."/>
            <person name="Barnum S.R."/>
        </authorList>
    </citation>
    <scope>NUCLEOTIDE SEQUENCE</scope>
    <source>
        <strain evidence="3">PCC 6402</strain>
        <plasmid evidence="3">pRF1</plasmid>
    </source>
</reference>
<evidence type="ECO:0000313" key="3">
    <source>
        <dbReference type="EMBL" id="AAD13844.1"/>
    </source>
</evidence>
<sequence length="149" mass="17651">MNQSFSRMTKLKDWQALGYLRTTEVTRGRDGKSAHPHFHCLLMVKASYFGRNYISQAEWVELWKKSLRVDYNPILDVQALKTESSLVGLLAEIIKYQCKPNDLVLSDRDWFLELTRQLHRTKAIAFGGIFKEYFRELETRFLMKRCLVR</sequence>
<proteinExistence type="inferred from homology"/>
<dbReference type="InterPro" id="IPR000989">
    <property type="entry name" value="Rep"/>
</dbReference>
<accession>Q60206</accession>
<geneLocation type="plasmid" evidence="3">
    <name>pRF1</name>
</geneLocation>